<sequence length="114" mass="13033">MTLMENIYKSLNENALVDTAEEFSTDWCWRSKSWFAVQKNKQADFAIPAAINCLNVVKIKLALQHIRHGKLGSFVDDEIETLRDVRDQLEAYLLKQHRIAVVTDAPELGDKETA</sequence>
<evidence type="ECO:0000313" key="2">
    <source>
        <dbReference type="Proteomes" id="UP001318682"/>
    </source>
</evidence>
<reference evidence="2" key="1">
    <citation type="submission" date="2024-01" db="EMBL/GenBank/DDBJ databases">
        <title>Roseobacter fucihabitans sp. nov., isolated from the brown alga Fucus spiralis.</title>
        <authorList>
            <person name="Hahnke S."/>
            <person name="Berger M."/>
            <person name="Schlingloff A."/>
            <person name="Athale I."/>
            <person name="Neumann-Schaal M."/>
            <person name="Adenaya A."/>
            <person name="Poehlein A."/>
            <person name="Daniel R."/>
            <person name="Pertersen J."/>
            <person name="Brinkhoff T."/>
        </authorList>
    </citation>
    <scope>NUCLEOTIDE SEQUENCE [LARGE SCALE GENOMIC DNA]</scope>
    <source>
        <strain evidence="2">B14</strain>
    </source>
</reference>
<keyword evidence="2" id="KW-1185">Reference proteome</keyword>
<evidence type="ECO:0000313" key="1">
    <source>
        <dbReference type="EMBL" id="WVX49453.1"/>
    </source>
</evidence>
<dbReference type="EMBL" id="CP143423">
    <property type="protein sequence ID" value="WVX49453.1"/>
    <property type="molecule type" value="Genomic_DNA"/>
</dbReference>
<gene>
    <name evidence="1" type="ORF">ROLI_025480</name>
</gene>
<proteinExistence type="predicted"/>
<accession>A0ABZ2BUP8</accession>
<organism evidence="1 2">
    <name type="scientific">Roseobacter fucihabitans</name>
    <dbReference type="NCBI Taxonomy" id="1537242"/>
    <lineage>
        <taxon>Bacteria</taxon>
        <taxon>Pseudomonadati</taxon>
        <taxon>Pseudomonadota</taxon>
        <taxon>Alphaproteobacteria</taxon>
        <taxon>Rhodobacterales</taxon>
        <taxon>Roseobacteraceae</taxon>
        <taxon>Roseobacter</taxon>
    </lineage>
</organism>
<name>A0ABZ2BUP8_9RHOB</name>
<protein>
    <submittedName>
        <fullName evidence="1">Uncharacterized protein</fullName>
    </submittedName>
</protein>
<dbReference type="Proteomes" id="UP001318682">
    <property type="component" value="Chromosome"/>
</dbReference>